<dbReference type="Proteomes" id="UP000249910">
    <property type="component" value="Chromosome"/>
</dbReference>
<evidence type="ECO:0000256" key="3">
    <source>
        <dbReference type="PROSITE-ProRule" id="PRU00333"/>
    </source>
</evidence>
<comment type="cofactor">
    <cofactor evidence="3">
        <name>Zn(2+)</name>
        <dbReference type="ChEBI" id="CHEBI:29105"/>
    </cofactor>
</comment>
<dbReference type="EMBL" id="CP022132">
    <property type="protein sequence ID" value="ASG67152.1"/>
    <property type="molecule type" value="Genomic_DNA"/>
</dbReference>
<evidence type="ECO:0000313" key="5">
    <source>
        <dbReference type="EMBL" id="ASG67152.1"/>
    </source>
</evidence>
<dbReference type="RefSeq" id="WP_088771709.1">
    <property type="nucleotide sequence ID" value="NZ_AP023082.1"/>
</dbReference>
<dbReference type="Gene3D" id="3.20.20.330">
    <property type="entry name" value="Homocysteine-binding-like domain"/>
    <property type="match status" value="1"/>
</dbReference>
<dbReference type="PIRSF" id="PIRSF037505">
    <property type="entry name" value="Betaine_HMT"/>
    <property type="match status" value="1"/>
</dbReference>
<keyword evidence="3" id="KW-0862">Zinc</keyword>
<gene>
    <name evidence="5" type="ORF">CDV26_01030</name>
</gene>
<keyword evidence="2 3" id="KW-0808">Transferase</keyword>
<protein>
    <submittedName>
        <fullName evidence="5">Homocysteine methyltransferase</fullName>
    </submittedName>
</protein>
<dbReference type="InterPro" id="IPR003726">
    <property type="entry name" value="HCY_dom"/>
</dbReference>
<dbReference type="PROSITE" id="PS50970">
    <property type="entry name" value="HCY"/>
    <property type="match status" value="1"/>
</dbReference>
<feature type="binding site" evidence="3">
    <location>
        <position position="303"/>
    </location>
    <ligand>
        <name>Zn(2+)</name>
        <dbReference type="ChEBI" id="CHEBI:29105"/>
    </ligand>
</feature>
<feature type="domain" description="Hcy-binding" evidence="4">
    <location>
        <begin position="3"/>
        <end position="317"/>
    </location>
</feature>
<dbReference type="PANTHER" id="PTHR11103:SF18">
    <property type="entry name" value="SLR1189 PROTEIN"/>
    <property type="match status" value="1"/>
</dbReference>
<name>A0ABM6LX64_9GAMM</name>
<reference evidence="5 6" key="1">
    <citation type="submission" date="2017-06" db="EMBL/GenBank/DDBJ databases">
        <title>Complete genome of Francisella halioticida.</title>
        <authorList>
            <person name="Sjodin A."/>
        </authorList>
    </citation>
    <scope>NUCLEOTIDE SEQUENCE [LARGE SCALE GENOMIC DNA]</scope>
    <source>
        <strain evidence="5 6">DSM 23729</strain>
    </source>
</reference>
<evidence type="ECO:0000259" key="4">
    <source>
        <dbReference type="PROSITE" id="PS50970"/>
    </source>
</evidence>
<evidence type="ECO:0000256" key="2">
    <source>
        <dbReference type="ARBA" id="ARBA00022679"/>
    </source>
</evidence>
<dbReference type="GO" id="GO:0032259">
    <property type="term" value="P:methylation"/>
    <property type="evidence" value="ECO:0007669"/>
    <property type="project" value="UniProtKB-KW"/>
</dbReference>
<keyword evidence="6" id="KW-1185">Reference proteome</keyword>
<dbReference type="GO" id="GO:0008168">
    <property type="term" value="F:methyltransferase activity"/>
    <property type="evidence" value="ECO:0007669"/>
    <property type="project" value="UniProtKB-KW"/>
</dbReference>
<dbReference type="SUPFAM" id="SSF82282">
    <property type="entry name" value="Homocysteine S-methyltransferase"/>
    <property type="match status" value="1"/>
</dbReference>
<dbReference type="PANTHER" id="PTHR11103">
    <property type="entry name" value="SLR1189 PROTEIN"/>
    <property type="match status" value="1"/>
</dbReference>
<proteinExistence type="predicted"/>
<evidence type="ECO:0000313" key="6">
    <source>
        <dbReference type="Proteomes" id="UP000249910"/>
    </source>
</evidence>
<feature type="binding site" evidence="3">
    <location>
        <position position="302"/>
    </location>
    <ligand>
        <name>Zn(2+)</name>
        <dbReference type="ChEBI" id="CHEBI:29105"/>
    </ligand>
</feature>
<keyword evidence="3" id="KW-0479">Metal-binding</keyword>
<evidence type="ECO:0000256" key="1">
    <source>
        <dbReference type="ARBA" id="ARBA00022603"/>
    </source>
</evidence>
<accession>A0ABM6LX64</accession>
<organism evidence="5 6">
    <name type="scientific">Francisella halioticida</name>
    <dbReference type="NCBI Taxonomy" id="549298"/>
    <lineage>
        <taxon>Bacteria</taxon>
        <taxon>Pseudomonadati</taxon>
        <taxon>Pseudomonadota</taxon>
        <taxon>Gammaproteobacteria</taxon>
        <taxon>Thiotrichales</taxon>
        <taxon>Francisellaceae</taxon>
        <taxon>Francisella</taxon>
    </lineage>
</organism>
<sequence>MKKENLLERLDKGPVICAEGFLFEIERRGYLASGEFVPMVSLENPEVLESLHREFQHAGSDIVEAFTYNGHREKLRVIGKEHLLEPLNREALRIAKKVADSTPEGLKPNLLAGNVSNSNIWKQGDQESQKEVKRMFNEMIGWAAEEGADLLIGETFYYAEEAFAALEIMKKAGLPSVITVAPMGENKMRDGWSIVDTCKELEQRGADVVGMNCFRGPQTMLPDLKKIRDAVKCHVAGLPIPYRTTDEHPTFFNLPDDNHCGCPAPHGRTFPTALDPLYCNRYEIRDFAEKAYKLGINYLGVCCGASPMLIREVADAVGLKVPASKYLEKMENHFMYGTNKRTAKHMQEYGNKA</sequence>
<feature type="binding site" evidence="3">
    <location>
        <position position="213"/>
    </location>
    <ligand>
        <name>Zn(2+)</name>
        <dbReference type="ChEBI" id="CHEBI:29105"/>
    </ligand>
</feature>
<dbReference type="InterPro" id="IPR017226">
    <property type="entry name" value="BHMT-like"/>
</dbReference>
<dbReference type="Pfam" id="PF02574">
    <property type="entry name" value="S-methyl_trans"/>
    <property type="match status" value="1"/>
</dbReference>
<dbReference type="InterPro" id="IPR036589">
    <property type="entry name" value="HCY_dom_sf"/>
</dbReference>
<keyword evidence="1 3" id="KW-0489">Methyltransferase</keyword>